<evidence type="ECO:0000313" key="4">
    <source>
        <dbReference type="Proteomes" id="UP001595696"/>
    </source>
</evidence>
<protein>
    <submittedName>
        <fullName evidence="3">Alpha/beta fold hydrolase</fullName>
    </submittedName>
</protein>
<dbReference type="InterPro" id="IPR000073">
    <property type="entry name" value="AB_hydrolase_1"/>
</dbReference>
<dbReference type="Proteomes" id="UP001595696">
    <property type="component" value="Unassembled WGS sequence"/>
</dbReference>
<proteinExistence type="predicted"/>
<evidence type="ECO:0000256" key="1">
    <source>
        <dbReference type="ARBA" id="ARBA00022801"/>
    </source>
</evidence>
<name>A0ABV8DRN6_9NOCA</name>
<dbReference type="InterPro" id="IPR029058">
    <property type="entry name" value="AB_hydrolase_fold"/>
</dbReference>
<dbReference type="Pfam" id="PF00561">
    <property type="entry name" value="Abhydrolase_1"/>
    <property type="match status" value="1"/>
</dbReference>
<dbReference type="InterPro" id="IPR000639">
    <property type="entry name" value="Epox_hydrolase-like"/>
</dbReference>
<keyword evidence="1 3" id="KW-0378">Hydrolase</keyword>
<dbReference type="RefSeq" id="WP_378612505.1">
    <property type="nucleotide sequence ID" value="NZ_JBHSAX010000013.1"/>
</dbReference>
<evidence type="ECO:0000259" key="2">
    <source>
        <dbReference type="Pfam" id="PF00561"/>
    </source>
</evidence>
<keyword evidence="4" id="KW-1185">Reference proteome</keyword>
<evidence type="ECO:0000313" key="3">
    <source>
        <dbReference type="EMBL" id="MFC3962742.1"/>
    </source>
</evidence>
<dbReference type="EMBL" id="JBHSAX010000013">
    <property type="protein sequence ID" value="MFC3962742.1"/>
    <property type="molecule type" value="Genomic_DNA"/>
</dbReference>
<organism evidence="3 4">
    <name type="scientific">Nocardia jiangsuensis</name>
    <dbReference type="NCBI Taxonomy" id="1691563"/>
    <lineage>
        <taxon>Bacteria</taxon>
        <taxon>Bacillati</taxon>
        <taxon>Actinomycetota</taxon>
        <taxon>Actinomycetes</taxon>
        <taxon>Mycobacteriales</taxon>
        <taxon>Nocardiaceae</taxon>
        <taxon>Nocardia</taxon>
    </lineage>
</organism>
<reference evidence="4" key="1">
    <citation type="journal article" date="2019" name="Int. J. Syst. Evol. Microbiol.">
        <title>The Global Catalogue of Microorganisms (GCM) 10K type strain sequencing project: providing services to taxonomists for standard genome sequencing and annotation.</title>
        <authorList>
            <consortium name="The Broad Institute Genomics Platform"/>
            <consortium name="The Broad Institute Genome Sequencing Center for Infectious Disease"/>
            <person name="Wu L."/>
            <person name="Ma J."/>
        </authorList>
    </citation>
    <scope>NUCLEOTIDE SEQUENCE [LARGE SCALE GENOMIC DNA]</scope>
    <source>
        <strain evidence="4">CGMCC 4.7330</strain>
    </source>
</reference>
<feature type="domain" description="AB hydrolase-1" evidence="2">
    <location>
        <begin position="28"/>
        <end position="261"/>
    </location>
</feature>
<comment type="caution">
    <text evidence="3">The sequence shown here is derived from an EMBL/GenBank/DDBJ whole genome shotgun (WGS) entry which is preliminary data.</text>
</comment>
<gene>
    <name evidence="3" type="ORF">ACFO0B_12175</name>
</gene>
<dbReference type="SUPFAM" id="SSF53474">
    <property type="entry name" value="alpha/beta-Hydrolases"/>
    <property type="match status" value="1"/>
</dbReference>
<accession>A0ABV8DRN6</accession>
<dbReference type="Gene3D" id="3.40.50.1820">
    <property type="entry name" value="alpha/beta hydrolase"/>
    <property type="match status" value="1"/>
</dbReference>
<dbReference type="PRINTS" id="PR00412">
    <property type="entry name" value="EPOXHYDRLASE"/>
</dbReference>
<dbReference type="GO" id="GO:0016787">
    <property type="term" value="F:hydrolase activity"/>
    <property type="evidence" value="ECO:0007669"/>
    <property type="project" value="UniProtKB-KW"/>
</dbReference>
<dbReference type="PANTHER" id="PTHR43329">
    <property type="entry name" value="EPOXIDE HYDROLASE"/>
    <property type="match status" value="1"/>
</dbReference>
<sequence>MVTTERVRLRGLEFEVDVRAADGEHAAVLLHGFPQSSASWDAVGDALAGHGVRSWALNQRGYSPGARPDGVEAYRLRELVADVVALCDAIGLPAVHLVGHDWGAVVAWAVAAQHPGRVTSVTALSVPHPAAFAAAIADDPAQREKSSYMEFLIAPGSEDVLAADGAAGLRLGFGAAVPEEVADRHIARMLQPEAMKSGLNWYRAIGGDWAAVPPVTVPATLIWGTEDIAVARTGVELCGEHVPGGLDVVVLDGRGHWLPEEVPAEVTAAILRRLAHPTETAADPPL</sequence>